<feature type="domain" description="ABC transmembrane type-1" evidence="8">
    <location>
        <begin position="91"/>
        <end position="294"/>
    </location>
</feature>
<keyword evidence="6 7" id="KW-0472">Membrane</keyword>
<protein>
    <submittedName>
        <fullName evidence="9">ABC transporter permease</fullName>
    </submittedName>
</protein>
<keyword evidence="2 7" id="KW-0813">Transport</keyword>
<dbReference type="CDD" id="cd06261">
    <property type="entry name" value="TM_PBP2"/>
    <property type="match status" value="1"/>
</dbReference>
<dbReference type="RefSeq" id="WP_208256351.1">
    <property type="nucleotide sequence ID" value="NZ_JAGEOJ010000006.1"/>
</dbReference>
<evidence type="ECO:0000256" key="5">
    <source>
        <dbReference type="ARBA" id="ARBA00022989"/>
    </source>
</evidence>
<proteinExistence type="inferred from homology"/>
<keyword evidence="5 7" id="KW-1133">Transmembrane helix</keyword>
<organism evidence="9 10">
    <name type="scientific">Actinomadura barringtoniae</name>
    <dbReference type="NCBI Taxonomy" id="1427535"/>
    <lineage>
        <taxon>Bacteria</taxon>
        <taxon>Bacillati</taxon>
        <taxon>Actinomycetota</taxon>
        <taxon>Actinomycetes</taxon>
        <taxon>Streptosporangiales</taxon>
        <taxon>Thermomonosporaceae</taxon>
        <taxon>Actinomadura</taxon>
    </lineage>
</organism>
<comment type="subcellular location">
    <subcellularLocation>
        <location evidence="1 7">Cell membrane</location>
        <topology evidence="1 7">Multi-pass membrane protein</topology>
    </subcellularLocation>
</comment>
<dbReference type="InterPro" id="IPR045621">
    <property type="entry name" value="BPD_transp_1_N"/>
</dbReference>
<accession>A0A939TA52</accession>
<keyword evidence="3" id="KW-1003">Cell membrane</keyword>
<feature type="transmembrane region" description="Helical" evidence="7">
    <location>
        <begin position="97"/>
        <end position="118"/>
    </location>
</feature>
<dbReference type="Pfam" id="PF00528">
    <property type="entry name" value="BPD_transp_1"/>
    <property type="match status" value="1"/>
</dbReference>
<sequence>MLGRLLLALPMLLIVATATFFLVQLVPGDPGSFILGSGASGEQVAELNASLGLDRPVLDQFQTWLGAAARGDLGTSWINRAPVVETLAAALPVTLSLTGLAIVVIVVAGVGLGTWAALRPGWLDRLLQGTAGLAIAVPNFWLGVGLLLLFAVHLSLFPASGYVPLSSPGEWLRSLTLPVLTLAVGPAFALALQVRRAMIDVLAKDYIRSLRAAGLPRRSVLFKHALRNCMAPVVTVIGFQVLGLIAGAVLIEQLFNLPGLGGVMLTSVTQHDVPVVQGAVLLFAVFVVLINLLIDVGAALLNPRARERA</sequence>
<feature type="transmembrane region" description="Helical" evidence="7">
    <location>
        <begin position="275"/>
        <end position="301"/>
    </location>
</feature>
<keyword evidence="4 7" id="KW-0812">Transmembrane</keyword>
<evidence type="ECO:0000256" key="7">
    <source>
        <dbReference type="RuleBase" id="RU363032"/>
    </source>
</evidence>
<feature type="transmembrane region" description="Helical" evidence="7">
    <location>
        <begin position="130"/>
        <end position="151"/>
    </location>
</feature>
<comment type="similarity">
    <text evidence="7">Belongs to the binding-protein-dependent transport system permease family.</text>
</comment>
<evidence type="ECO:0000256" key="1">
    <source>
        <dbReference type="ARBA" id="ARBA00004651"/>
    </source>
</evidence>
<evidence type="ECO:0000256" key="6">
    <source>
        <dbReference type="ARBA" id="ARBA00023136"/>
    </source>
</evidence>
<evidence type="ECO:0000259" key="8">
    <source>
        <dbReference type="PROSITE" id="PS50928"/>
    </source>
</evidence>
<name>A0A939TA52_9ACTN</name>
<dbReference type="Gene3D" id="1.10.3720.10">
    <property type="entry name" value="MetI-like"/>
    <property type="match status" value="1"/>
</dbReference>
<dbReference type="GO" id="GO:0005886">
    <property type="term" value="C:plasma membrane"/>
    <property type="evidence" value="ECO:0007669"/>
    <property type="project" value="UniProtKB-SubCell"/>
</dbReference>
<feature type="transmembrane region" description="Helical" evidence="7">
    <location>
        <begin position="233"/>
        <end position="255"/>
    </location>
</feature>
<dbReference type="PANTHER" id="PTHR43163">
    <property type="entry name" value="DIPEPTIDE TRANSPORT SYSTEM PERMEASE PROTEIN DPPB-RELATED"/>
    <property type="match status" value="1"/>
</dbReference>
<evidence type="ECO:0000256" key="2">
    <source>
        <dbReference type="ARBA" id="ARBA00022448"/>
    </source>
</evidence>
<dbReference type="PANTHER" id="PTHR43163:SF6">
    <property type="entry name" value="DIPEPTIDE TRANSPORT SYSTEM PERMEASE PROTEIN DPPB-RELATED"/>
    <property type="match status" value="1"/>
</dbReference>
<gene>
    <name evidence="9" type="ORF">J4573_16430</name>
</gene>
<evidence type="ECO:0000256" key="3">
    <source>
        <dbReference type="ARBA" id="ARBA00022475"/>
    </source>
</evidence>
<dbReference type="SUPFAM" id="SSF161098">
    <property type="entry name" value="MetI-like"/>
    <property type="match status" value="1"/>
</dbReference>
<evidence type="ECO:0000313" key="9">
    <source>
        <dbReference type="EMBL" id="MBO2448690.1"/>
    </source>
</evidence>
<keyword evidence="10" id="KW-1185">Reference proteome</keyword>
<evidence type="ECO:0000313" key="10">
    <source>
        <dbReference type="Proteomes" id="UP000669179"/>
    </source>
</evidence>
<dbReference type="EMBL" id="JAGEOJ010000006">
    <property type="protein sequence ID" value="MBO2448690.1"/>
    <property type="molecule type" value="Genomic_DNA"/>
</dbReference>
<dbReference type="PROSITE" id="PS50928">
    <property type="entry name" value="ABC_TM1"/>
    <property type="match status" value="1"/>
</dbReference>
<comment type="caution">
    <text evidence="9">The sequence shown here is derived from an EMBL/GenBank/DDBJ whole genome shotgun (WGS) entry which is preliminary data.</text>
</comment>
<evidence type="ECO:0000256" key="4">
    <source>
        <dbReference type="ARBA" id="ARBA00022692"/>
    </source>
</evidence>
<feature type="transmembrane region" description="Helical" evidence="7">
    <location>
        <begin position="171"/>
        <end position="192"/>
    </location>
</feature>
<reference evidence="9" key="1">
    <citation type="submission" date="2021-03" db="EMBL/GenBank/DDBJ databases">
        <authorList>
            <person name="Kanchanasin P."/>
            <person name="Saeng-In P."/>
            <person name="Phongsopitanun W."/>
            <person name="Yuki M."/>
            <person name="Kudo T."/>
            <person name="Ohkuma M."/>
            <person name="Tanasupawat S."/>
        </authorList>
    </citation>
    <scope>NUCLEOTIDE SEQUENCE</scope>
    <source>
        <strain evidence="9">GKU 128</strain>
    </source>
</reference>
<dbReference type="InterPro" id="IPR035906">
    <property type="entry name" value="MetI-like_sf"/>
</dbReference>
<dbReference type="InterPro" id="IPR000515">
    <property type="entry name" value="MetI-like"/>
</dbReference>
<dbReference type="Pfam" id="PF19300">
    <property type="entry name" value="BPD_transp_1_N"/>
    <property type="match status" value="1"/>
</dbReference>
<dbReference type="GO" id="GO:0055085">
    <property type="term" value="P:transmembrane transport"/>
    <property type="evidence" value="ECO:0007669"/>
    <property type="project" value="InterPro"/>
</dbReference>
<dbReference type="AlphaFoldDB" id="A0A939TA52"/>
<dbReference type="Proteomes" id="UP000669179">
    <property type="component" value="Unassembled WGS sequence"/>
</dbReference>